<keyword evidence="2 3" id="KW-0479">Metal-binding</keyword>
<dbReference type="Proteomes" id="UP000256514">
    <property type="component" value="Unassembled WGS sequence"/>
</dbReference>
<dbReference type="Gene3D" id="1.20.120.450">
    <property type="entry name" value="dinb family like domain"/>
    <property type="match status" value="1"/>
</dbReference>
<comment type="caution">
    <text evidence="4">The sequence shown here is derived from an EMBL/GenBank/DDBJ whole genome shotgun (WGS) entry which is preliminary data.</text>
</comment>
<evidence type="ECO:0000256" key="2">
    <source>
        <dbReference type="ARBA" id="ARBA00022723"/>
    </source>
</evidence>
<dbReference type="AlphaFoldDB" id="A0A3D8IQR1"/>
<feature type="binding site" evidence="3">
    <location>
        <position position="48"/>
    </location>
    <ligand>
        <name>a divalent metal cation</name>
        <dbReference type="ChEBI" id="CHEBI:60240"/>
    </ligand>
</feature>
<organism evidence="4 5">
    <name type="scientific">Helicobacter equorum</name>
    <dbReference type="NCBI Taxonomy" id="361872"/>
    <lineage>
        <taxon>Bacteria</taxon>
        <taxon>Pseudomonadati</taxon>
        <taxon>Campylobacterota</taxon>
        <taxon>Epsilonproteobacteria</taxon>
        <taxon>Campylobacterales</taxon>
        <taxon>Helicobacteraceae</taxon>
        <taxon>Helicobacter</taxon>
    </lineage>
</organism>
<name>A0A3D8IQR1_9HELI</name>
<feature type="binding site" evidence="3">
    <location>
        <position position="138"/>
    </location>
    <ligand>
        <name>a divalent metal cation</name>
        <dbReference type="ChEBI" id="CHEBI:60240"/>
    </ligand>
</feature>
<dbReference type="PANTHER" id="PTHR37302">
    <property type="entry name" value="SLR1116 PROTEIN"/>
    <property type="match status" value="1"/>
</dbReference>
<accession>A0A3D8IQR1</accession>
<dbReference type="InterPro" id="IPR007837">
    <property type="entry name" value="DinB"/>
</dbReference>
<gene>
    <name evidence="4" type="ORF">CQA54_04480</name>
</gene>
<protein>
    <submittedName>
        <fullName evidence="4">Damage-inducible protein DinB</fullName>
    </submittedName>
</protein>
<feature type="binding site" evidence="3">
    <location>
        <position position="142"/>
    </location>
    <ligand>
        <name>a divalent metal cation</name>
        <dbReference type="ChEBI" id="CHEBI:60240"/>
    </ligand>
</feature>
<dbReference type="OrthoDB" id="9807509at2"/>
<dbReference type="SUPFAM" id="SSF109854">
    <property type="entry name" value="DinB/YfiT-like putative metalloenzymes"/>
    <property type="match status" value="1"/>
</dbReference>
<dbReference type="Pfam" id="PF05163">
    <property type="entry name" value="DinB"/>
    <property type="match status" value="1"/>
</dbReference>
<reference evidence="4 5" key="1">
    <citation type="submission" date="2018-04" db="EMBL/GenBank/DDBJ databases">
        <title>Novel Campyloabacter and Helicobacter Species and Strains.</title>
        <authorList>
            <person name="Mannion A.J."/>
            <person name="Shen Z."/>
            <person name="Fox J.G."/>
        </authorList>
    </citation>
    <scope>NUCLEOTIDE SEQUENCE [LARGE SCALE GENOMIC DNA]</scope>
    <source>
        <strain evidence="4 5">MIT 12-6600</strain>
    </source>
</reference>
<sequence>MREILTLQARYNQFANDNMLKVLETLSPSDLQKDVGVYYTSIIGTFIHILEADIAILLGIINSYAPNPLDTKALQDALASGLQNKSFESLITLRRQADRLIIDLVDSIADFNAVRELSFPGISFKKSIAQYFLSILNHGTHHRGQIAAILDIMNVPNDFAGMLGM</sequence>
<evidence type="ECO:0000313" key="4">
    <source>
        <dbReference type="EMBL" id="RDU67245.1"/>
    </source>
</evidence>
<dbReference type="PANTHER" id="PTHR37302:SF1">
    <property type="entry name" value="PROTEIN DINB"/>
    <property type="match status" value="1"/>
</dbReference>
<dbReference type="EMBL" id="NXLT01000003">
    <property type="protein sequence ID" value="RDU67245.1"/>
    <property type="molecule type" value="Genomic_DNA"/>
</dbReference>
<evidence type="ECO:0000256" key="3">
    <source>
        <dbReference type="PIRSR" id="PIRSR607837-1"/>
    </source>
</evidence>
<comment type="similarity">
    <text evidence="1">Belongs to the DinB family.</text>
</comment>
<keyword evidence="5" id="KW-1185">Reference proteome</keyword>
<evidence type="ECO:0000313" key="5">
    <source>
        <dbReference type="Proteomes" id="UP000256514"/>
    </source>
</evidence>
<dbReference type="RefSeq" id="WP_115570968.1">
    <property type="nucleotide sequence ID" value="NZ_NXLT01000003.1"/>
</dbReference>
<dbReference type="GO" id="GO:0046872">
    <property type="term" value="F:metal ion binding"/>
    <property type="evidence" value="ECO:0007669"/>
    <property type="project" value="UniProtKB-KW"/>
</dbReference>
<proteinExistence type="inferred from homology"/>
<dbReference type="InterPro" id="IPR034660">
    <property type="entry name" value="DinB/YfiT-like"/>
</dbReference>
<evidence type="ECO:0000256" key="1">
    <source>
        <dbReference type="ARBA" id="ARBA00008635"/>
    </source>
</evidence>